<feature type="compositionally biased region" description="Pro residues" evidence="4">
    <location>
        <begin position="125"/>
        <end position="146"/>
    </location>
</feature>
<protein>
    <recommendedName>
        <fullName evidence="6">Phytocyanin domain-containing protein</fullName>
    </recommendedName>
</protein>
<accession>A0A4S4ETW7</accession>
<dbReference type="SUPFAM" id="SSF49503">
    <property type="entry name" value="Cupredoxins"/>
    <property type="match status" value="1"/>
</dbReference>
<dbReference type="InterPro" id="IPR039391">
    <property type="entry name" value="Phytocyanin-like"/>
</dbReference>
<keyword evidence="1" id="KW-0479">Metal-binding</keyword>
<dbReference type="FunFam" id="2.60.40.420:FF:000003">
    <property type="entry name" value="Blue copper"/>
    <property type="match status" value="1"/>
</dbReference>
<evidence type="ECO:0000313" key="7">
    <source>
        <dbReference type="EMBL" id="THG20351.1"/>
    </source>
</evidence>
<keyword evidence="2" id="KW-0186">Copper</keyword>
<evidence type="ECO:0000313" key="8">
    <source>
        <dbReference type="Proteomes" id="UP000306102"/>
    </source>
</evidence>
<dbReference type="AlphaFoldDB" id="A0A4S4ETW7"/>
<organism evidence="7 8">
    <name type="scientific">Camellia sinensis var. sinensis</name>
    <name type="common">China tea</name>
    <dbReference type="NCBI Taxonomy" id="542762"/>
    <lineage>
        <taxon>Eukaryota</taxon>
        <taxon>Viridiplantae</taxon>
        <taxon>Streptophyta</taxon>
        <taxon>Embryophyta</taxon>
        <taxon>Tracheophyta</taxon>
        <taxon>Spermatophyta</taxon>
        <taxon>Magnoliopsida</taxon>
        <taxon>eudicotyledons</taxon>
        <taxon>Gunneridae</taxon>
        <taxon>Pentapetalae</taxon>
        <taxon>asterids</taxon>
        <taxon>Ericales</taxon>
        <taxon>Theaceae</taxon>
        <taxon>Camellia</taxon>
    </lineage>
</organism>
<evidence type="ECO:0000256" key="3">
    <source>
        <dbReference type="ARBA" id="ARBA00023180"/>
    </source>
</evidence>
<dbReference type="PANTHER" id="PTHR33021:SF499">
    <property type="entry name" value="OS12G0150500 PROTEIN"/>
    <property type="match status" value="1"/>
</dbReference>
<dbReference type="InterPro" id="IPR008972">
    <property type="entry name" value="Cupredoxin"/>
</dbReference>
<evidence type="ECO:0000259" key="6">
    <source>
        <dbReference type="PROSITE" id="PS51485"/>
    </source>
</evidence>
<dbReference type="Gene3D" id="2.60.40.420">
    <property type="entry name" value="Cupredoxins - blue copper proteins"/>
    <property type="match status" value="1"/>
</dbReference>
<gene>
    <name evidence="7" type="ORF">TEA_026649</name>
</gene>
<evidence type="ECO:0000256" key="4">
    <source>
        <dbReference type="SAM" id="MobiDB-lite"/>
    </source>
</evidence>
<keyword evidence="8" id="KW-1185">Reference proteome</keyword>
<sequence length="259" mass="26429">MAMLRTLVGLAVTGMLINVAMATSYTVGSPNGGWDLTTNLQGWASSQSFSAGDSLVFQYTPNHVVLEVTKADYDSCQTSNPLQTHTGTNTVIALPSPGKRYFICGTPGHCAQGMKLEIDTLATSAPPPTSPATPPPTATPTNPPRASPVSKITPPPTATPASPPHASPITPVSSPPPKSVAHTPMHSPLSAPAMSPPMLRKSPVSSPTSSPAVPLTESPINSPSPSGSTPSPPSSSATKVNTLVGSMGFGFAMVMLLSL</sequence>
<dbReference type="PROSITE" id="PS51485">
    <property type="entry name" value="PHYTOCYANIN"/>
    <property type="match status" value="1"/>
</dbReference>
<dbReference type="PANTHER" id="PTHR33021">
    <property type="entry name" value="BLUE COPPER PROTEIN"/>
    <property type="match status" value="1"/>
</dbReference>
<reference evidence="7 8" key="1">
    <citation type="journal article" date="2018" name="Proc. Natl. Acad. Sci. U.S.A.">
        <title>Draft genome sequence of Camellia sinensis var. sinensis provides insights into the evolution of the tea genome and tea quality.</title>
        <authorList>
            <person name="Wei C."/>
            <person name="Yang H."/>
            <person name="Wang S."/>
            <person name="Zhao J."/>
            <person name="Liu C."/>
            <person name="Gao L."/>
            <person name="Xia E."/>
            <person name="Lu Y."/>
            <person name="Tai Y."/>
            <person name="She G."/>
            <person name="Sun J."/>
            <person name="Cao H."/>
            <person name="Tong W."/>
            <person name="Gao Q."/>
            <person name="Li Y."/>
            <person name="Deng W."/>
            <person name="Jiang X."/>
            <person name="Wang W."/>
            <person name="Chen Q."/>
            <person name="Zhang S."/>
            <person name="Li H."/>
            <person name="Wu J."/>
            <person name="Wang P."/>
            <person name="Li P."/>
            <person name="Shi C."/>
            <person name="Zheng F."/>
            <person name="Jian J."/>
            <person name="Huang B."/>
            <person name="Shan D."/>
            <person name="Shi M."/>
            <person name="Fang C."/>
            <person name="Yue Y."/>
            <person name="Li F."/>
            <person name="Li D."/>
            <person name="Wei S."/>
            <person name="Han B."/>
            <person name="Jiang C."/>
            <person name="Yin Y."/>
            <person name="Xia T."/>
            <person name="Zhang Z."/>
            <person name="Bennetzen J.L."/>
            <person name="Zhao S."/>
            <person name="Wan X."/>
        </authorList>
    </citation>
    <scope>NUCLEOTIDE SEQUENCE [LARGE SCALE GENOMIC DNA]</scope>
    <source>
        <strain evidence="8">cv. Shuchazao</strain>
        <tissue evidence="7">Leaf</tissue>
    </source>
</reference>
<feature type="compositionally biased region" description="Low complexity" evidence="4">
    <location>
        <begin position="184"/>
        <end position="229"/>
    </location>
</feature>
<name>A0A4S4ETW7_CAMSN</name>
<evidence type="ECO:0000256" key="2">
    <source>
        <dbReference type="ARBA" id="ARBA00023008"/>
    </source>
</evidence>
<dbReference type="InterPro" id="IPR028871">
    <property type="entry name" value="BlueCu_1_BS"/>
</dbReference>
<evidence type="ECO:0000256" key="1">
    <source>
        <dbReference type="ARBA" id="ARBA00022723"/>
    </source>
</evidence>
<dbReference type="GO" id="GO:0046872">
    <property type="term" value="F:metal ion binding"/>
    <property type="evidence" value="ECO:0007669"/>
    <property type="project" value="UniProtKB-KW"/>
</dbReference>
<feature type="signal peptide" evidence="5">
    <location>
        <begin position="1"/>
        <end position="22"/>
    </location>
</feature>
<dbReference type="GO" id="GO:0005886">
    <property type="term" value="C:plasma membrane"/>
    <property type="evidence" value="ECO:0007669"/>
    <property type="project" value="TreeGrafter"/>
</dbReference>
<feature type="domain" description="Phytocyanin" evidence="6">
    <location>
        <begin position="23"/>
        <end position="122"/>
    </location>
</feature>
<dbReference type="CDD" id="cd04216">
    <property type="entry name" value="Phytocyanin"/>
    <property type="match status" value="1"/>
</dbReference>
<feature type="region of interest" description="Disordered" evidence="4">
    <location>
        <begin position="121"/>
        <end position="239"/>
    </location>
</feature>
<proteinExistence type="predicted"/>
<feature type="compositionally biased region" description="Pro residues" evidence="4">
    <location>
        <begin position="153"/>
        <end position="166"/>
    </location>
</feature>
<dbReference type="EMBL" id="SDRB02001983">
    <property type="protein sequence ID" value="THG20351.1"/>
    <property type="molecule type" value="Genomic_DNA"/>
</dbReference>
<feature type="chain" id="PRO_5020301660" description="Phytocyanin domain-containing protein" evidence="5">
    <location>
        <begin position="23"/>
        <end position="259"/>
    </location>
</feature>
<evidence type="ECO:0000256" key="5">
    <source>
        <dbReference type="SAM" id="SignalP"/>
    </source>
</evidence>
<dbReference type="InterPro" id="IPR003245">
    <property type="entry name" value="Phytocyanin_dom"/>
</dbReference>
<dbReference type="Pfam" id="PF02298">
    <property type="entry name" value="Cu_bind_like"/>
    <property type="match status" value="1"/>
</dbReference>
<keyword evidence="3" id="KW-0325">Glycoprotein</keyword>
<keyword evidence="5" id="KW-0732">Signal</keyword>
<dbReference type="STRING" id="542762.A0A4S4ETW7"/>
<comment type="caution">
    <text evidence="7">The sequence shown here is derived from an EMBL/GenBank/DDBJ whole genome shotgun (WGS) entry which is preliminary data.</text>
</comment>
<dbReference type="PROSITE" id="PS00196">
    <property type="entry name" value="COPPER_BLUE"/>
    <property type="match status" value="1"/>
</dbReference>
<dbReference type="Proteomes" id="UP000306102">
    <property type="component" value="Unassembled WGS sequence"/>
</dbReference>
<dbReference type="GO" id="GO:0009055">
    <property type="term" value="F:electron transfer activity"/>
    <property type="evidence" value="ECO:0007669"/>
    <property type="project" value="InterPro"/>
</dbReference>